<dbReference type="HOGENOM" id="CLU_1057918_0_0_1"/>
<feature type="region of interest" description="Disordered" evidence="1">
    <location>
        <begin position="219"/>
        <end position="263"/>
    </location>
</feature>
<comment type="caution">
    <text evidence="3">The sequence shown here is derived from an EMBL/GenBank/DDBJ whole genome shotgun (WGS) entry which is preliminary data.</text>
</comment>
<keyword evidence="4" id="KW-1185">Reference proteome</keyword>
<dbReference type="GeneID" id="25786223"/>
<dbReference type="AlphaFoldDB" id="G9NU92"/>
<keyword evidence="2" id="KW-0732">Signal</keyword>
<feature type="signal peptide" evidence="2">
    <location>
        <begin position="1"/>
        <end position="16"/>
    </location>
</feature>
<proteinExistence type="predicted"/>
<feature type="chain" id="PRO_5003524866" evidence="2">
    <location>
        <begin position="17"/>
        <end position="263"/>
    </location>
</feature>
<evidence type="ECO:0000256" key="2">
    <source>
        <dbReference type="SAM" id="SignalP"/>
    </source>
</evidence>
<dbReference type="KEGG" id="tatv:25786223"/>
<accession>G9NU92</accession>
<organism evidence="3 4">
    <name type="scientific">Hypocrea atroviridis (strain ATCC 20476 / IMI 206040)</name>
    <name type="common">Trichoderma atroviride</name>
    <dbReference type="NCBI Taxonomy" id="452589"/>
    <lineage>
        <taxon>Eukaryota</taxon>
        <taxon>Fungi</taxon>
        <taxon>Dikarya</taxon>
        <taxon>Ascomycota</taxon>
        <taxon>Pezizomycotina</taxon>
        <taxon>Sordariomycetes</taxon>
        <taxon>Hypocreomycetidae</taxon>
        <taxon>Hypocreales</taxon>
        <taxon>Hypocreaceae</taxon>
        <taxon>Trichoderma</taxon>
    </lineage>
</organism>
<feature type="compositionally biased region" description="Basic and acidic residues" evidence="1">
    <location>
        <begin position="238"/>
        <end position="250"/>
    </location>
</feature>
<evidence type="ECO:0000313" key="4">
    <source>
        <dbReference type="Proteomes" id="UP000005426"/>
    </source>
</evidence>
<feature type="compositionally biased region" description="Polar residues" evidence="1">
    <location>
        <begin position="253"/>
        <end position="263"/>
    </location>
</feature>
<name>G9NU92_HYPAI</name>
<evidence type="ECO:0000256" key="1">
    <source>
        <dbReference type="SAM" id="MobiDB-lite"/>
    </source>
</evidence>
<reference evidence="3 4" key="1">
    <citation type="journal article" date="2011" name="Genome Biol.">
        <title>Comparative genome sequence analysis underscores mycoparasitism as the ancestral life style of Trichoderma.</title>
        <authorList>
            <person name="Kubicek C.P."/>
            <person name="Herrera-Estrella A."/>
            <person name="Seidl-Seiboth V."/>
            <person name="Martinez D.A."/>
            <person name="Druzhinina I.S."/>
            <person name="Thon M."/>
            <person name="Zeilinger S."/>
            <person name="Casas-Flores S."/>
            <person name="Horwitz B.A."/>
            <person name="Mukherjee P.K."/>
            <person name="Mukherjee M."/>
            <person name="Kredics L."/>
            <person name="Alcaraz L.D."/>
            <person name="Aerts A."/>
            <person name="Antal Z."/>
            <person name="Atanasova L."/>
            <person name="Cervantes-Badillo M.G."/>
            <person name="Challacombe J."/>
            <person name="Chertkov O."/>
            <person name="McCluskey K."/>
            <person name="Coulpier F."/>
            <person name="Deshpande N."/>
            <person name="von Doehren H."/>
            <person name="Ebbole D.J."/>
            <person name="Esquivel-Naranjo E.U."/>
            <person name="Fekete E."/>
            <person name="Flipphi M."/>
            <person name="Glaser F."/>
            <person name="Gomez-Rodriguez E.Y."/>
            <person name="Gruber S."/>
            <person name="Han C."/>
            <person name="Henrissat B."/>
            <person name="Hermosa R."/>
            <person name="Hernandez-Onate M."/>
            <person name="Karaffa L."/>
            <person name="Kosti I."/>
            <person name="Le Crom S."/>
            <person name="Lindquist E."/>
            <person name="Lucas S."/>
            <person name="Luebeck M."/>
            <person name="Luebeck P.S."/>
            <person name="Margeot A."/>
            <person name="Metz B."/>
            <person name="Misra M."/>
            <person name="Nevalainen H."/>
            <person name="Omann M."/>
            <person name="Packer N."/>
            <person name="Perrone G."/>
            <person name="Uresti-Rivera E.E."/>
            <person name="Salamov A."/>
            <person name="Schmoll M."/>
            <person name="Seiboth B."/>
            <person name="Shapiro H."/>
            <person name="Sukno S."/>
            <person name="Tamayo-Ramos J.A."/>
            <person name="Tisch D."/>
            <person name="Wiest A."/>
            <person name="Wilkinson H.H."/>
            <person name="Zhang M."/>
            <person name="Coutinho P.M."/>
            <person name="Kenerley C.M."/>
            <person name="Monte E."/>
            <person name="Baker S.E."/>
            <person name="Grigoriev I.V."/>
        </authorList>
    </citation>
    <scope>NUCLEOTIDE SEQUENCE [LARGE SCALE GENOMIC DNA]</scope>
    <source>
        <strain evidence="4">ATCC 20476 / IMI 206040</strain>
    </source>
</reference>
<dbReference type="OrthoDB" id="4900398at2759"/>
<evidence type="ECO:0000313" key="3">
    <source>
        <dbReference type="EMBL" id="EHK45625.1"/>
    </source>
</evidence>
<gene>
    <name evidence="3" type="ORF">TRIATDRAFT_88971</name>
</gene>
<dbReference type="Proteomes" id="UP000005426">
    <property type="component" value="Unassembled WGS sequence"/>
</dbReference>
<protein>
    <submittedName>
        <fullName evidence="3">Uncharacterized protein</fullName>
    </submittedName>
</protein>
<sequence length="263" mass="28968">MALYLALRLTLRLMQAILLHIPASIGSQWKSTPQIKNTRTQRAKCNWATIWQEQVERQEGFVHRRLGDSLAKEARQERFTTKGWRSVGGQLAACKPTLFPVGKFSKEVKDLLNDASFGKIRDDLEAMKRNVEASMTAVPAGEAPAETLRDIVTSTRDETRAMREALTGLASALTAAYADLAPALTAFTDEVRAMSRASTDLVGEMTAVRGEVCAMREDVKRSKADVATSVNAPPEVSSELRRLRTDDSKIQRAGNSPLRSHLG</sequence>
<dbReference type="EMBL" id="ABDG02000023">
    <property type="protein sequence ID" value="EHK45625.1"/>
    <property type="molecule type" value="Genomic_DNA"/>
</dbReference>